<keyword evidence="4" id="KW-1185">Reference proteome</keyword>
<dbReference type="EMBL" id="CALNXK010000143">
    <property type="protein sequence ID" value="CAH3168117.1"/>
    <property type="molecule type" value="Genomic_DNA"/>
</dbReference>
<gene>
    <name evidence="3" type="ORF">PLOB_00009033</name>
</gene>
<feature type="domain" description="SUEL-type lectin" evidence="2">
    <location>
        <begin position="5"/>
        <end position="89"/>
    </location>
</feature>
<dbReference type="InterPro" id="IPR043159">
    <property type="entry name" value="Lectin_gal-bd_sf"/>
</dbReference>
<dbReference type="Pfam" id="PF02140">
    <property type="entry name" value="SUEL_Lectin"/>
    <property type="match status" value="3"/>
</dbReference>
<name>A0ABN8QQ80_9CNID</name>
<reference evidence="3 4" key="1">
    <citation type="submission" date="2022-05" db="EMBL/GenBank/DDBJ databases">
        <authorList>
            <consortium name="Genoscope - CEA"/>
            <person name="William W."/>
        </authorList>
    </citation>
    <scope>NUCLEOTIDE SEQUENCE [LARGE SCALE GENOMIC DNA]</scope>
</reference>
<feature type="domain" description="SUEL-type lectin" evidence="2">
    <location>
        <begin position="207"/>
        <end position="296"/>
    </location>
</feature>
<evidence type="ECO:0000256" key="1">
    <source>
        <dbReference type="SAM" id="MobiDB-lite"/>
    </source>
</evidence>
<organism evidence="3 4">
    <name type="scientific">Porites lobata</name>
    <dbReference type="NCBI Taxonomy" id="104759"/>
    <lineage>
        <taxon>Eukaryota</taxon>
        <taxon>Metazoa</taxon>
        <taxon>Cnidaria</taxon>
        <taxon>Anthozoa</taxon>
        <taxon>Hexacorallia</taxon>
        <taxon>Scleractinia</taxon>
        <taxon>Fungiina</taxon>
        <taxon>Poritidae</taxon>
        <taxon>Porites</taxon>
    </lineage>
</organism>
<dbReference type="PANTHER" id="PTHR46780">
    <property type="entry name" value="PROTEIN EVA-1"/>
    <property type="match status" value="1"/>
</dbReference>
<accession>A0ABN8QQ80</accession>
<comment type="caution">
    <text evidence="3">The sequence shown here is derived from an EMBL/GenBank/DDBJ whole genome shotgun (WGS) entry which is preliminary data.</text>
</comment>
<proteinExistence type="predicted"/>
<dbReference type="PROSITE" id="PS50228">
    <property type="entry name" value="SUEL_LECTIN"/>
    <property type="match status" value="3"/>
</dbReference>
<dbReference type="InterPro" id="IPR000922">
    <property type="entry name" value="Lectin_gal-bd_dom"/>
</dbReference>
<dbReference type="CDD" id="cd22827">
    <property type="entry name" value="Gal_Rha_Lectin_SUL-I-like"/>
    <property type="match status" value="3"/>
</dbReference>
<evidence type="ECO:0000259" key="2">
    <source>
        <dbReference type="PROSITE" id="PS50228"/>
    </source>
</evidence>
<dbReference type="Gene3D" id="2.60.120.740">
    <property type="match status" value="3"/>
</dbReference>
<evidence type="ECO:0000313" key="4">
    <source>
        <dbReference type="Proteomes" id="UP001159405"/>
    </source>
</evidence>
<sequence>MQLQFCEGDSHTLSCAHFSKNISILSANYGRLTGAQVCGWGPIKSTHCKADGALAKVQAHCQGRSHCTLRATNSEFGDPCDETYKYLEVTIFLRQTFSQLEMQLQFCEGDSHTLSCAHFSKNISILSANYDRLTGAQVCGWGPIKSTHCKADGALAKVQAHCQGRSHCTLRATNSEFGDPCDETYKYLEVTIFLSQTFSQLEMQLQFCEGDSHTLSCTHFSKNISILSANYGRLTGAQVCGWGPIKSTHCKADGALAKVQAHCQGRSHCTLRATNSEFGDPCDETYKYLEVTIFLSQTFSQLGFKGISFLQFLIVARIRSFGKFIDLEKETPFCSWTEFHQHYFSELPHPNKPTFHYDSHHWSTYGSKYPQNGTTGFDDKETKLETYDKTSFTKICLGMKVESQTRFIVINKKANSLYELISKETYEPTTLGRDEWKKLVGPQASLQNNCEREGFNAKGDRRFFYLSRARIGIIGNQEDNCDSPDSRIGFGTGGQEKQSTPRHKENTCGNEAHWSSDNRDQSIKAMGYILVQ</sequence>
<dbReference type="Proteomes" id="UP001159405">
    <property type="component" value="Unassembled WGS sequence"/>
</dbReference>
<feature type="domain" description="SUEL-type lectin" evidence="2">
    <location>
        <begin position="106"/>
        <end position="195"/>
    </location>
</feature>
<evidence type="ECO:0000313" key="3">
    <source>
        <dbReference type="EMBL" id="CAH3168117.1"/>
    </source>
</evidence>
<protein>
    <recommendedName>
        <fullName evidence="2">SUEL-type lectin domain-containing protein</fullName>
    </recommendedName>
</protein>
<feature type="region of interest" description="Disordered" evidence="1">
    <location>
        <begin position="477"/>
        <end position="515"/>
    </location>
</feature>